<dbReference type="RefSeq" id="WP_345323957.1">
    <property type="nucleotide sequence ID" value="NZ_BAABGA010000040.1"/>
</dbReference>
<dbReference type="SUPFAM" id="SSF52200">
    <property type="entry name" value="Toll/Interleukin receptor TIR domain"/>
    <property type="match status" value="1"/>
</dbReference>
<dbReference type="InterPro" id="IPR000157">
    <property type="entry name" value="TIR_dom"/>
</dbReference>
<protein>
    <recommendedName>
        <fullName evidence="1">TIR domain-containing protein</fullName>
    </recommendedName>
</protein>
<dbReference type="InterPro" id="IPR035897">
    <property type="entry name" value="Toll_tir_struct_dom_sf"/>
</dbReference>
<reference evidence="3" key="1">
    <citation type="journal article" date="2019" name="Int. J. Syst. Evol. Microbiol.">
        <title>The Global Catalogue of Microorganisms (GCM) 10K type strain sequencing project: providing services to taxonomists for standard genome sequencing and annotation.</title>
        <authorList>
            <consortium name="The Broad Institute Genomics Platform"/>
            <consortium name="The Broad Institute Genome Sequencing Center for Infectious Disease"/>
            <person name="Wu L."/>
            <person name="Ma J."/>
        </authorList>
    </citation>
    <scope>NUCLEOTIDE SEQUENCE [LARGE SCALE GENOMIC DNA]</scope>
    <source>
        <strain evidence="3">JCM 17759</strain>
    </source>
</reference>
<sequence>MPYQPPLHIHLLFHPDSVDGRKIAEALVPKFLAAPAVRGLRVPIFLTPDCGDGLPPRLAPDPTISHDPDWLDLDAAEHSVVVVIANARMNRRVRGGTGKQWAEFAKELVHSHDSKRHSILLVSLDEQGVQLDKTLSALNFLTFKTDQDQQAREEELTFQLAVRALILLRNRGETPGASDSLAPAPVSFFLSHAKADLDAARKGPVHRVLEEVSTMRIDQWYDARKIELTEEFTAAIKDGIRRADLMIVFLTDSWAKSSWCRMEAAYAKEVATPILVVDALKEGEPRSFPYGGNVKVVRWPIPDEATLRLCLGADVKQQAIDERLHKFRPIAARMVLSASILETLTRAHYACLMQGQAREDEVAIDVSPEAVHLAMHPTNSSFLYPDPPLTGEEYKVLSGLRPDATFETPMMRMSRALPSSEPLTIAVSVSDSEVLRRHGLTRWHLQTITDEIHLYLLVAGLRIAYGGKLEPEKLDDPDNFTLRLFSLVTGYRNLAKSFDADLKPILNVAPWPLWKIYDDQVLNRFGTIAELEEVPCPELGLSESELKPLPNGFVVPNTIPHQYAWGPAMTAMRVKMTEVSFARVVVGGKIEGYKGRYAGLIEEPLLSLRAGKPLFLIGALGGCTRLVIDLLEQRDRAEMTTEAARANVENFDALVEIYREHNQEFKSREELAAEIQSYGRGGPMQVLKNGLDDDANRELFYCTEPRRIAELILTGVSNLRSSSV</sequence>
<dbReference type="Gene3D" id="3.40.50.10140">
    <property type="entry name" value="Toll/interleukin-1 receptor homology (TIR) domain"/>
    <property type="match status" value="1"/>
</dbReference>
<evidence type="ECO:0000259" key="1">
    <source>
        <dbReference type="Pfam" id="PF13676"/>
    </source>
</evidence>
<evidence type="ECO:0000313" key="2">
    <source>
        <dbReference type="EMBL" id="GAA4457408.1"/>
    </source>
</evidence>
<evidence type="ECO:0000313" key="3">
    <source>
        <dbReference type="Proteomes" id="UP001500840"/>
    </source>
</evidence>
<dbReference type="EMBL" id="BAABGA010000040">
    <property type="protein sequence ID" value="GAA4457408.1"/>
    <property type="molecule type" value="Genomic_DNA"/>
</dbReference>
<dbReference type="Pfam" id="PF13676">
    <property type="entry name" value="TIR_2"/>
    <property type="match status" value="1"/>
</dbReference>
<accession>A0ABP8MWS5</accession>
<organism evidence="2 3">
    <name type="scientific">Novipirellula rosea</name>
    <dbReference type="NCBI Taxonomy" id="1031540"/>
    <lineage>
        <taxon>Bacteria</taxon>
        <taxon>Pseudomonadati</taxon>
        <taxon>Planctomycetota</taxon>
        <taxon>Planctomycetia</taxon>
        <taxon>Pirellulales</taxon>
        <taxon>Pirellulaceae</taxon>
        <taxon>Novipirellula</taxon>
    </lineage>
</organism>
<comment type="caution">
    <text evidence="2">The sequence shown here is derived from an EMBL/GenBank/DDBJ whole genome shotgun (WGS) entry which is preliminary data.</text>
</comment>
<dbReference type="Pfam" id="PF18163">
    <property type="entry name" value="LD_cluster2"/>
    <property type="match status" value="1"/>
</dbReference>
<dbReference type="InterPro" id="IPR041160">
    <property type="entry name" value="LD_cluster2"/>
</dbReference>
<dbReference type="Proteomes" id="UP001500840">
    <property type="component" value="Unassembled WGS sequence"/>
</dbReference>
<proteinExistence type="predicted"/>
<name>A0ABP8MWS5_9BACT</name>
<feature type="domain" description="TIR" evidence="1">
    <location>
        <begin position="188"/>
        <end position="269"/>
    </location>
</feature>
<keyword evidence="3" id="KW-1185">Reference proteome</keyword>
<gene>
    <name evidence="2" type="ORF">GCM10023156_34170</name>
</gene>